<dbReference type="EMBL" id="FOVL01000001">
    <property type="protein sequence ID" value="SFN29904.1"/>
    <property type="molecule type" value="Genomic_DNA"/>
</dbReference>
<name>A0A1I4XVQ7_9FLAO</name>
<sequence length="758" mass="84020">MFLLVLISAEQVVSQNFEGKVINAATAEPVINARIENPATGTIVFSDDAGNFEITIEDFPAMLSISGIGFENLEVEILNAEHHGVFYLSPSLENLSEVIITSTAIPGRLQDLPASVSLVSASDLKRGDNTNLVEKFNNVPGMYVNQGALNTNKINIRGIGARSQYSTNRIQSYFDGIPLTTAEGELTLDDIDPENLDRIEVIKGPTSSVYGAGLGGSVNLFSALPKSLKTEAAFKSQVGSFNTRKNVVRAVHATTNAAIHANYSELTSDGYRDNGEYDRQSAVINARLQTSEENSLSLLATFTKLKAYIPSSLNEDDFLNNPQSANGNWEAARGYESYDRGMLGASYLHNFSENFSNTTSVYLSFRDAYEPRPFDILKEERVSAGARTRFNLELLVFKLPSQVSFGAEYYNEWYNGATFENLFREYEDQGSVMGQRLSGNEQDRNYSNFFGQMNLELSEKWMLEAGFNINSTQYSLNDLYAQDEIDQSGDYRFDLIFSPRVGTTYEVSPGKNFYGTISHGFSTPTVAETLTPEGLINTGLQPETGINYELGFKGNWLENRLYTEFSAYSIRIEDLLVAQRVAEDQYVGLNAGKTIHNGLEFLVNYNFNLTPGISAKPYLNAAFNFFEFDEFVNNDQDFSGNKLPGVPKSTLNLGLNLESDLGLDLFAGYRAVGKIPLNDANSGYSEKYQLVNLKASWSFDILRDLGVNFYAGINNVFDEHYAASVLTNAVGFGGAAPRYYYPGNPRNYYGGVQLNYIF</sequence>
<feature type="domain" description="TonB-dependent receptor plug" evidence="15">
    <location>
        <begin position="109"/>
        <end position="216"/>
    </location>
</feature>
<keyword evidence="8" id="KW-0406">Ion transport</keyword>
<evidence type="ECO:0000256" key="2">
    <source>
        <dbReference type="ARBA" id="ARBA00022448"/>
    </source>
</evidence>
<evidence type="ECO:0000313" key="17">
    <source>
        <dbReference type="Proteomes" id="UP000199153"/>
    </source>
</evidence>
<keyword evidence="17" id="KW-1185">Reference proteome</keyword>
<evidence type="ECO:0000256" key="12">
    <source>
        <dbReference type="PROSITE-ProRule" id="PRU01360"/>
    </source>
</evidence>
<evidence type="ECO:0000313" key="16">
    <source>
        <dbReference type="EMBL" id="SFN29904.1"/>
    </source>
</evidence>
<evidence type="ECO:0000256" key="11">
    <source>
        <dbReference type="ARBA" id="ARBA00023237"/>
    </source>
</evidence>
<comment type="subcellular location">
    <subcellularLocation>
        <location evidence="1 12">Cell outer membrane</location>
        <topology evidence="1 12">Multi-pass membrane protein</topology>
    </subcellularLocation>
</comment>
<dbReference type="Gene3D" id="2.170.130.10">
    <property type="entry name" value="TonB-dependent receptor, plug domain"/>
    <property type="match status" value="1"/>
</dbReference>
<keyword evidence="4" id="KW-0410">Iron transport</keyword>
<accession>A0A1I4XVQ7</accession>
<dbReference type="InterPro" id="IPR036942">
    <property type="entry name" value="Beta-barrel_TonB_sf"/>
</dbReference>
<evidence type="ECO:0000259" key="14">
    <source>
        <dbReference type="Pfam" id="PF00593"/>
    </source>
</evidence>
<evidence type="ECO:0000256" key="7">
    <source>
        <dbReference type="ARBA" id="ARBA00023004"/>
    </source>
</evidence>
<keyword evidence="6" id="KW-0732">Signal</keyword>
<organism evidence="16 17">
    <name type="scientific">Salegentibacter flavus</name>
    <dbReference type="NCBI Taxonomy" id="287099"/>
    <lineage>
        <taxon>Bacteria</taxon>
        <taxon>Pseudomonadati</taxon>
        <taxon>Bacteroidota</taxon>
        <taxon>Flavobacteriia</taxon>
        <taxon>Flavobacteriales</taxon>
        <taxon>Flavobacteriaceae</taxon>
        <taxon>Salegentibacter</taxon>
    </lineage>
</organism>
<dbReference type="GO" id="GO:0009279">
    <property type="term" value="C:cell outer membrane"/>
    <property type="evidence" value="ECO:0007669"/>
    <property type="project" value="UniProtKB-SubCell"/>
</dbReference>
<dbReference type="InterPro" id="IPR012910">
    <property type="entry name" value="Plug_dom"/>
</dbReference>
<dbReference type="PANTHER" id="PTHR32552:SF68">
    <property type="entry name" value="FERRICHROME OUTER MEMBRANE TRANSPORTER_PHAGE RECEPTOR"/>
    <property type="match status" value="1"/>
</dbReference>
<evidence type="ECO:0000256" key="8">
    <source>
        <dbReference type="ARBA" id="ARBA00023065"/>
    </source>
</evidence>
<keyword evidence="3 12" id="KW-1134">Transmembrane beta strand</keyword>
<dbReference type="STRING" id="287099.SAMN05660413_00390"/>
<feature type="domain" description="TonB-dependent receptor-like beta-barrel" evidence="14">
    <location>
        <begin position="308"/>
        <end position="716"/>
    </location>
</feature>
<gene>
    <name evidence="16" type="ORF">SAMN05660413_00390</name>
</gene>
<evidence type="ECO:0000256" key="9">
    <source>
        <dbReference type="ARBA" id="ARBA00023077"/>
    </source>
</evidence>
<dbReference type="InterPro" id="IPR037066">
    <property type="entry name" value="Plug_dom_sf"/>
</dbReference>
<dbReference type="PROSITE" id="PS52016">
    <property type="entry name" value="TONB_DEPENDENT_REC_3"/>
    <property type="match status" value="1"/>
</dbReference>
<evidence type="ECO:0000256" key="5">
    <source>
        <dbReference type="ARBA" id="ARBA00022692"/>
    </source>
</evidence>
<keyword evidence="7" id="KW-0408">Iron</keyword>
<dbReference type="Gene3D" id="2.40.170.20">
    <property type="entry name" value="TonB-dependent receptor, beta-barrel domain"/>
    <property type="match status" value="1"/>
</dbReference>
<evidence type="ECO:0000256" key="13">
    <source>
        <dbReference type="RuleBase" id="RU003357"/>
    </source>
</evidence>
<proteinExistence type="inferred from homology"/>
<protein>
    <submittedName>
        <fullName evidence="16">Iron complex outermembrane recepter protein</fullName>
    </submittedName>
</protein>
<keyword evidence="2 12" id="KW-0813">Transport</keyword>
<evidence type="ECO:0000256" key="10">
    <source>
        <dbReference type="ARBA" id="ARBA00023136"/>
    </source>
</evidence>
<reference evidence="16 17" key="1">
    <citation type="submission" date="2016-10" db="EMBL/GenBank/DDBJ databases">
        <authorList>
            <person name="de Groot N.N."/>
        </authorList>
    </citation>
    <scope>NUCLEOTIDE SEQUENCE [LARGE SCALE GENOMIC DNA]</scope>
    <source>
        <strain evidence="16 17">DSM 17794</strain>
    </source>
</reference>
<dbReference type="Pfam" id="PF13715">
    <property type="entry name" value="CarbopepD_reg_2"/>
    <property type="match status" value="1"/>
</dbReference>
<dbReference type="Pfam" id="PF07715">
    <property type="entry name" value="Plug"/>
    <property type="match status" value="1"/>
</dbReference>
<dbReference type="Pfam" id="PF00593">
    <property type="entry name" value="TonB_dep_Rec_b-barrel"/>
    <property type="match status" value="1"/>
</dbReference>
<comment type="similarity">
    <text evidence="12 13">Belongs to the TonB-dependent receptor family.</text>
</comment>
<evidence type="ECO:0000259" key="15">
    <source>
        <dbReference type="Pfam" id="PF07715"/>
    </source>
</evidence>
<dbReference type="SUPFAM" id="SSF49464">
    <property type="entry name" value="Carboxypeptidase regulatory domain-like"/>
    <property type="match status" value="1"/>
</dbReference>
<keyword evidence="5 12" id="KW-0812">Transmembrane</keyword>
<evidence type="ECO:0000256" key="1">
    <source>
        <dbReference type="ARBA" id="ARBA00004571"/>
    </source>
</evidence>
<dbReference type="CDD" id="cd01347">
    <property type="entry name" value="ligand_gated_channel"/>
    <property type="match status" value="1"/>
</dbReference>
<keyword evidence="10 12" id="KW-0472">Membrane</keyword>
<dbReference type="Proteomes" id="UP000199153">
    <property type="component" value="Unassembled WGS sequence"/>
</dbReference>
<dbReference type="SUPFAM" id="SSF56935">
    <property type="entry name" value="Porins"/>
    <property type="match status" value="1"/>
</dbReference>
<dbReference type="AlphaFoldDB" id="A0A1I4XVQ7"/>
<dbReference type="InterPro" id="IPR008969">
    <property type="entry name" value="CarboxyPept-like_regulatory"/>
</dbReference>
<dbReference type="InterPro" id="IPR000531">
    <property type="entry name" value="Beta-barrel_TonB"/>
</dbReference>
<dbReference type="PANTHER" id="PTHR32552">
    <property type="entry name" value="FERRICHROME IRON RECEPTOR-RELATED"/>
    <property type="match status" value="1"/>
</dbReference>
<dbReference type="GO" id="GO:0015344">
    <property type="term" value="F:siderophore uptake transmembrane transporter activity"/>
    <property type="evidence" value="ECO:0007669"/>
    <property type="project" value="TreeGrafter"/>
</dbReference>
<keyword evidence="9 13" id="KW-0798">TonB box</keyword>
<evidence type="ECO:0000256" key="4">
    <source>
        <dbReference type="ARBA" id="ARBA00022496"/>
    </source>
</evidence>
<keyword evidence="11 12" id="KW-0998">Cell outer membrane</keyword>
<evidence type="ECO:0000256" key="6">
    <source>
        <dbReference type="ARBA" id="ARBA00022729"/>
    </source>
</evidence>
<evidence type="ECO:0000256" key="3">
    <source>
        <dbReference type="ARBA" id="ARBA00022452"/>
    </source>
</evidence>
<dbReference type="InterPro" id="IPR039426">
    <property type="entry name" value="TonB-dep_rcpt-like"/>
</dbReference>